<feature type="transmembrane region" description="Helical" evidence="2">
    <location>
        <begin position="30"/>
        <end position="50"/>
    </location>
</feature>
<feature type="chain" id="PRO_5002243086" evidence="3">
    <location>
        <begin position="21"/>
        <end position="1569"/>
    </location>
</feature>
<feature type="region of interest" description="Disordered" evidence="1">
    <location>
        <begin position="476"/>
        <end position="729"/>
    </location>
</feature>
<protein>
    <submittedName>
        <fullName evidence="4">Uncharacterized protein</fullName>
    </submittedName>
</protein>
<feature type="compositionally biased region" description="Basic and acidic residues" evidence="1">
    <location>
        <begin position="1133"/>
        <end position="1161"/>
    </location>
</feature>
<keyword evidence="2" id="KW-1133">Transmembrane helix</keyword>
<feature type="region of interest" description="Disordered" evidence="1">
    <location>
        <begin position="1093"/>
        <end position="1176"/>
    </location>
</feature>
<keyword evidence="5" id="KW-1185">Reference proteome</keyword>
<dbReference type="RefSeq" id="XP_016632258.1">
    <property type="nucleotide sequence ID" value="XM_016776716.1"/>
</dbReference>
<feature type="compositionally biased region" description="Acidic residues" evidence="1">
    <location>
        <begin position="1445"/>
        <end position="1480"/>
    </location>
</feature>
<evidence type="ECO:0000313" key="5">
    <source>
        <dbReference type="Proteomes" id="UP000053411"/>
    </source>
</evidence>
<evidence type="ECO:0000313" key="4">
    <source>
        <dbReference type="EMBL" id="KIX98135.1"/>
    </source>
</evidence>
<feature type="compositionally biased region" description="Basic and acidic residues" evidence="1">
    <location>
        <begin position="579"/>
        <end position="592"/>
    </location>
</feature>
<dbReference type="GeneID" id="27711961"/>
<feature type="signal peptide" evidence="3">
    <location>
        <begin position="1"/>
        <end position="20"/>
    </location>
</feature>
<reference evidence="4 5" key="1">
    <citation type="submission" date="2015-01" db="EMBL/GenBank/DDBJ databases">
        <title>The Genome Sequence of Fonsecaea multimorphosa CBS 102226.</title>
        <authorList>
            <consortium name="The Broad Institute Genomics Platform"/>
            <person name="Cuomo C."/>
            <person name="de Hoog S."/>
            <person name="Gorbushina A."/>
            <person name="Stielow B."/>
            <person name="Teixiera M."/>
            <person name="Abouelleil A."/>
            <person name="Chapman S.B."/>
            <person name="Priest M."/>
            <person name="Young S.K."/>
            <person name="Wortman J."/>
            <person name="Nusbaum C."/>
            <person name="Birren B."/>
        </authorList>
    </citation>
    <scope>NUCLEOTIDE SEQUENCE [LARGE SCALE GENOMIC DNA]</scope>
    <source>
        <strain evidence="4 5">CBS 102226</strain>
    </source>
</reference>
<feature type="compositionally biased region" description="Polar residues" evidence="1">
    <location>
        <begin position="675"/>
        <end position="689"/>
    </location>
</feature>
<keyword evidence="2" id="KW-0812">Transmembrane</keyword>
<feature type="region of interest" description="Disordered" evidence="1">
    <location>
        <begin position="760"/>
        <end position="796"/>
    </location>
</feature>
<feature type="region of interest" description="Disordered" evidence="1">
    <location>
        <begin position="418"/>
        <end position="443"/>
    </location>
</feature>
<feature type="compositionally biased region" description="Acidic residues" evidence="1">
    <location>
        <begin position="1384"/>
        <end position="1418"/>
    </location>
</feature>
<feature type="region of interest" description="Disordered" evidence="1">
    <location>
        <begin position="1231"/>
        <end position="1481"/>
    </location>
</feature>
<gene>
    <name evidence="4" type="ORF">Z520_06215</name>
</gene>
<feature type="compositionally biased region" description="Polar residues" evidence="1">
    <location>
        <begin position="769"/>
        <end position="782"/>
    </location>
</feature>
<dbReference type="STRING" id="1442371.A0A0D2H8E9"/>
<feature type="compositionally biased region" description="Polar residues" evidence="1">
    <location>
        <begin position="483"/>
        <end position="495"/>
    </location>
</feature>
<accession>A0A0D2H8E9</accession>
<organism evidence="4 5">
    <name type="scientific">Fonsecaea multimorphosa CBS 102226</name>
    <dbReference type="NCBI Taxonomy" id="1442371"/>
    <lineage>
        <taxon>Eukaryota</taxon>
        <taxon>Fungi</taxon>
        <taxon>Dikarya</taxon>
        <taxon>Ascomycota</taxon>
        <taxon>Pezizomycotina</taxon>
        <taxon>Eurotiomycetes</taxon>
        <taxon>Chaetothyriomycetidae</taxon>
        <taxon>Chaetothyriales</taxon>
        <taxon>Herpotrichiellaceae</taxon>
        <taxon>Fonsecaea</taxon>
    </lineage>
</organism>
<name>A0A0D2H8E9_9EURO</name>
<sequence length="1569" mass="170135">MLSFKWTLLFLLLLISNVTAIPGINNQDMQILVGAAGAVGVVSILGWHLAKHPKAAEDKLVAVFQSVQDGIQVMESSLSPTPTATSTTSEGPSVIVKTIISEGNTDGTPQSIDPLAEPKTRFFEVGAWSNGTITRIEEIISFQVHNTNDTNSNSSVTADNDTLAPHEWLDHENSQAERVSKGINLPVHRPSALNASSVPWNLASIFANAYADQKTKPIVEFARRKFFVVRDFLNKALGLFLKLAPAPQAFILVGIPLLANIGTVKKGLVILSRFAPLALLYLLDDLSRYIEGYPRGEAEPELTIEADTQPLPVDELVVALDTLADVPLGTTPATQSTSSLTETEEDDGAEAFDVTIESDQQSTQTAWIGNVADDEEESLPMVHPEHYTDTGICKRLCEGSLQAPPPRDSARVLEFIRNPRARKQKKEHPPPQSSRPGFRRPGQRLVLVRSALPSGALLSNTEPEAQVEATNLPLPQVPAEIPNQPQQDPLTTQAPECTAASLSERAPSSQSGMSVLPASEDMPILDNSHESEPADSQLLSIASNEHDLTDATFTEGQGTTTPSESVVSPACAPVLSTPIEDHKKDEDQEPQHHPPAPTVEVSEDESDIPNASGPLASVLETIVEEEEPKESTDQSQADGGSSNDEACENSLPSEEPPFSGDSTELSTAGFDELFNSDTPVSTPSKQPVVNRSKGTDECRPSILRSLTPSAEKTTTRPKPSRGVTIAADADGSVVNHTRHFLEHEAPAAVQESMVIDAQGQAATGVPLSAEQSTPMTTASSGEQPLLNPAAEDPTPGYQVQEQQLPLGTPGIDPAFLRTLHSWSNMSAEYQAQTLAESAQSTACPAVACEQAPSDLMEVVKAASESDPLQSGLEDMSIDAELSARMHLLSLEDAPVTMDFEQPVPMDFDRPMTTDFERPVAMDFEPGGPAVEFQFQFPQEAPQELPSPVLPPGYEPARPAGIFHEQSDLAAPGQYDQIEVDTEMEEDLMPPEHVEGLLAFNHGTTSETPAAASNEQQEPMAPEDIAALLAFNHGTTAETPAAVSNEQQEPMAPEDVAALLAVNQGTTAEAPAAVSNEQQEFMAPEDVAALLAFNEGTTSETPEAASNEVGDQPVTEPRPCKENLLQSPIPGLSIHKDADLEAERRDKPNAAKRARDGDDRVPTDPWADTPQADRMRQYEGCDRKYASMKSVTLRCDPLVAAALLQQESQQTRPAVNPFENLEHTTYPVIDPALLGEPVSQAREDSDAPQVGTQPQHGTGEMYQEYINVDQTADGDDDLHEESGVDNQVTPGDEEDNHGQGETGEYPPLEEEGAQEEVDSHYPELEDDTLGYVSVDHESEDAVQDHGDSSEDEFEAAQRAYERQRAIAEAYRTGESAYSANAEHNADEEDDEEEEESEEEDEESDEEGGEDPWDDSDSDDGYGGGYGQGDSEGNGDSGGSQERQGFGEEEDESEEELSEDDEDDDDDDDDDQSADMPGEEDGFPCRERMFRELNQLQATTPQPDTIEEPWRVVVNGRRTYDHASVASNIWWCATVGREWLWANWDGIRRVHGRYMIALCQEIIGDHEELDS</sequence>
<feature type="compositionally biased region" description="Polar residues" evidence="1">
    <location>
        <begin position="633"/>
        <end position="644"/>
    </location>
</feature>
<evidence type="ECO:0000256" key="3">
    <source>
        <dbReference type="SAM" id="SignalP"/>
    </source>
</evidence>
<dbReference type="Proteomes" id="UP000053411">
    <property type="component" value="Unassembled WGS sequence"/>
</dbReference>
<feature type="compositionally biased region" description="Polar residues" evidence="1">
    <location>
        <begin position="551"/>
        <end position="566"/>
    </location>
</feature>
<keyword evidence="2" id="KW-0472">Membrane</keyword>
<dbReference type="VEuPathDB" id="FungiDB:Z520_06215"/>
<evidence type="ECO:0000256" key="1">
    <source>
        <dbReference type="SAM" id="MobiDB-lite"/>
    </source>
</evidence>
<dbReference type="EMBL" id="KN848072">
    <property type="protein sequence ID" value="KIX98135.1"/>
    <property type="molecule type" value="Genomic_DNA"/>
</dbReference>
<keyword evidence="3" id="KW-0732">Signal</keyword>
<dbReference type="OrthoDB" id="4158265at2759"/>
<feature type="compositionally biased region" description="Acidic residues" evidence="1">
    <location>
        <begin position="1306"/>
        <end position="1315"/>
    </location>
</feature>
<feature type="compositionally biased region" description="Gly residues" evidence="1">
    <location>
        <begin position="1419"/>
        <end position="1436"/>
    </location>
</feature>
<evidence type="ECO:0000256" key="2">
    <source>
        <dbReference type="SAM" id="Phobius"/>
    </source>
</evidence>
<proteinExistence type="predicted"/>